<name>A0ABW2TMQ2_9PSEU</name>
<proteinExistence type="predicted"/>
<sequence>MPKRLLIAVALLAAACAAPSRPLPAYTPPAGPTSGPTTAARPAWRALADAPTARTEVTATRVGGEVVVVGGMAGTWEPLRRTEVYDIAADRWRPGPDLPAGAHHAMSATVDGRAYVFGGYDADRAPMTGAYRLDGDTWTPLAPLPSARAAGTAVAVGATVYVAGGIGPDGLADRMLVYDTEADRWSDVPGPPTPREHLAGVALDGRVHTIGGRVGANLGDHEVYDPATAAWSRLPRLPTARSGLGAAAPCPGLAVVVGGEGADTFPQVEAYSAGRWSALPPSPTPRHGLGVVAVDGAVLALAGGPRPGLTESAAAEVLSVPCGR</sequence>
<keyword evidence="3" id="KW-0732">Signal</keyword>
<dbReference type="Pfam" id="PF24681">
    <property type="entry name" value="Kelch_KLHDC2_KLHL20_DRC7"/>
    <property type="match status" value="1"/>
</dbReference>
<keyword evidence="1" id="KW-0880">Kelch repeat</keyword>
<protein>
    <submittedName>
        <fullName evidence="4">Kelch repeat-containing protein</fullName>
    </submittedName>
</protein>
<evidence type="ECO:0000313" key="5">
    <source>
        <dbReference type="Proteomes" id="UP001596512"/>
    </source>
</evidence>
<dbReference type="SUPFAM" id="SSF117281">
    <property type="entry name" value="Kelch motif"/>
    <property type="match status" value="1"/>
</dbReference>
<evidence type="ECO:0000256" key="1">
    <source>
        <dbReference type="ARBA" id="ARBA00022441"/>
    </source>
</evidence>
<dbReference type="EMBL" id="JBHTEY010000004">
    <property type="protein sequence ID" value="MFC7614964.1"/>
    <property type="molecule type" value="Genomic_DNA"/>
</dbReference>
<feature type="chain" id="PRO_5045928997" evidence="3">
    <location>
        <begin position="26"/>
        <end position="324"/>
    </location>
</feature>
<keyword evidence="5" id="KW-1185">Reference proteome</keyword>
<evidence type="ECO:0000256" key="2">
    <source>
        <dbReference type="ARBA" id="ARBA00022737"/>
    </source>
</evidence>
<reference evidence="5" key="1">
    <citation type="journal article" date="2019" name="Int. J. Syst. Evol. Microbiol.">
        <title>The Global Catalogue of Microorganisms (GCM) 10K type strain sequencing project: providing services to taxonomists for standard genome sequencing and annotation.</title>
        <authorList>
            <consortium name="The Broad Institute Genomics Platform"/>
            <consortium name="The Broad Institute Genome Sequencing Center for Infectious Disease"/>
            <person name="Wu L."/>
            <person name="Ma J."/>
        </authorList>
    </citation>
    <scope>NUCLEOTIDE SEQUENCE [LARGE SCALE GENOMIC DNA]</scope>
    <source>
        <strain evidence="5">JCM 17695</strain>
    </source>
</reference>
<dbReference type="Pfam" id="PF01344">
    <property type="entry name" value="Kelch_1"/>
    <property type="match status" value="1"/>
</dbReference>
<gene>
    <name evidence="4" type="ORF">ACFQV2_17025</name>
</gene>
<dbReference type="Proteomes" id="UP001596512">
    <property type="component" value="Unassembled WGS sequence"/>
</dbReference>
<feature type="signal peptide" evidence="3">
    <location>
        <begin position="1"/>
        <end position="25"/>
    </location>
</feature>
<dbReference type="InterPro" id="IPR006652">
    <property type="entry name" value="Kelch_1"/>
</dbReference>
<dbReference type="SMART" id="SM00612">
    <property type="entry name" value="Kelch"/>
    <property type="match status" value="5"/>
</dbReference>
<dbReference type="Gene3D" id="2.120.10.80">
    <property type="entry name" value="Kelch-type beta propeller"/>
    <property type="match status" value="2"/>
</dbReference>
<evidence type="ECO:0000256" key="3">
    <source>
        <dbReference type="SAM" id="SignalP"/>
    </source>
</evidence>
<dbReference type="InterPro" id="IPR015915">
    <property type="entry name" value="Kelch-typ_b-propeller"/>
</dbReference>
<accession>A0ABW2TMQ2</accession>
<keyword evidence="2" id="KW-0677">Repeat</keyword>
<comment type="caution">
    <text evidence="4">The sequence shown here is derived from an EMBL/GenBank/DDBJ whole genome shotgun (WGS) entry which is preliminary data.</text>
</comment>
<dbReference type="PANTHER" id="PTHR24412">
    <property type="entry name" value="KELCH PROTEIN"/>
    <property type="match status" value="1"/>
</dbReference>
<dbReference type="PRINTS" id="PR00501">
    <property type="entry name" value="KELCHREPEAT"/>
</dbReference>
<organism evidence="4 5">
    <name type="scientific">Actinokineospora soli</name>
    <dbReference type="NCBI Taxonomy" id="1048753"/>
    <lineage>
        <taxon>Bacteria</taxon>
        <taxon>Bacillati</taxon>
        <taxon>Actinomycetota</taxon>
        <taxon>Actinomycetes</taxon>
        <taxon>Pseudonocardiales</taxon>
        <taxon>Pseudonocardiaceae</taxon>
        <taxon>Actinokineospora</taxon>
    </lineage>
</organism>
<dbReference type="PROSITE" id="PS51257">
    <property type="entry name" value="PROKAR_LIPOPROTEIN"/>
    <property type="match status" value="1"/>
</dbReference>
<dbReference type="PANTHER" id="PTHR24412:SF489">
    <property type="entry name" value="RING FINGER DOMAIN AND KELCH REPEAT-CONTAINING PROTEIN DDB_G0271372"/>
    <property type="match status" value="1"/>
</dbReference>
<evidence type="ECO:0000313" key="4">
    <source>
        <dbReference type="EMBL" id="MFC7614964.1"/>
    </source>
</evidence>